<feature type="region of interest" description="Disordered" evidence="12">
    <location>
        <begin position="1"/>
        <end position="44"/>
    </location>
</feature>
<comment type="catalytic activity">
    <reaction evidence="9">
        <text>L-seryl-[protein] + ATP = O-phospho-L-seryl-[protein] + ADP + H(+)</text>
        <dbReference type="Rhea" id="RHEA:17989"/>
        <dbReference type="Rhea" id="RHEA-COMP:9863"/>
        <dbReference type="Rhea" id="RHEA-COMP:11604"/>
        <dbReference type="ChEBI" id="CHEBI:15378"/>
        <dbReference type="ChEBI" id="CHEBI:29999"/>
        <dbReference type="ChEBI" id="CHEBI:30616"/>
        <dbReference type="ChEBI" id="CHEBI:83421"/>
        <dbReference type="ChEBI" id="CHEBI:456216"/>
        <dbReference type="EC" id="2.7.11.1"/>
    </reaction>
</comment>
<evidence type="ECO:0000259" key="13">
    <source>
        <dbReference type="PROSITE" id="PS50011"/>
    </source>
</evidence>
<evidence type="ECO:0000256" key="2">
    <source>
        <dbReference type="ARBA" id="ARBA00022527"/>
    </source>
</evidence>
<feature type="binding site" evidence="10">
    <location>
        <position position="82"/>
    </location>
    <ligand>
        <name>ATP</name>
        <dbReference type="ChEBI" id="CHEBI:30616"/>
    </ligand>
</feature>
<evidence type="ECO:0000256" key="1">
    <source>
        <dbReference type="ARBA" id="ARBA00012513"/>
    </source>
</evidence>
<accession>A0A6B2L5B2</accession>
<dbReference type="InterPro" id="IPR050236">
    <property type="entry name" value="Ser_Thr_kinase_AGC"/>
</dbReference>
<keyword evidence="5 10" id="KW-0547">Nucleotide-binding</keyword>
<dbReference type="InterPro" id="IPR011009">
    <property type="entry name" value="Kinase-like_dom_sf"/>
</dbReference>
<dbReference type="PROSITE" id="PS51285">
    <property type="entry name" value="AGC_KINASE_CTER"/>
    <property type="match status" value="1"/>
</dbReference>
<feature type="domain" description="Protein kinase" evidence="13">
    <location>
        <begin position="53"/>
        <end position="384"/>
    </location>
</feature>
<keyword evidence="3" id="KW-0597">Phosphoprotein</keyword>
<dbReference type="PANTHER" id="PTHR24356">
    <property type="entry name" value="SERINE/THREONINE-PROTEIN KINASE"/>
    <property type="match status" value="1"/>
</dbReference>
<proteinExistence type="inferred from homology"/>
<evidence type="ECO:0000256" key="9">
    <source>
        <dbReference type="ARBA" id="ARBA00048679"/>
    </source>
</evidence>
<dbReference type="PANTHER" id="PTHR24356:SF417">
    <property type="entry name" value="CELL CYCLE PROTEIN KINASE DBF2-RELATED"/>
    <property type="match status" value="1"/>
</dbReference>
<keyword evidence="7 10" id="KW-0067">ATP-binding</keyword>
<dbReference type="GO" id="GO:0035556">
    <property type="term" value="P:intracellular signal transduction"/>
    <property type="evidence" value="ECO:0007669"/>
    <property type="project" value="TreeGrafter"/>
</dbReference>
<dbReference type="EMBL" id="GIBP01003187">
    <property type="protein sequence ID" value="NDV32156.1"/>
    <property type="molecule type" value="Transcribed_RNA"/>
</dbReference>
<dbReference type="GO" id="GO:0005524">
    <property type="term" value="F:ATP binding"/>
    <property type="evidence" value="ECO:0007669"/>
    <property type="project" value="UniProtKB-UniRule"/>
</dbReference>
<dbReference type="SMART" id="SM00220">
    <property type="entry name" value="S_TKc"/>
    <property type="match status" value="1"/>
</dbReference>
<keyword evidence="6" id="KW-0418">Kinase</keyword>
<dbReference type="InterPro" id="IPR000961">
    <property type="entry name" value="AGC-kinase_C"/>
</dbReference>
<feature type="domain" description="AGC-kinase C-terminal" evidence="14">
    <location>
        <begin position="385"/>
        <end position="417"/>
    </location>
</feature>
<dbReference type="GO" id="GO:0004674">
    <property type="term" value="F:protein serine/threonine kinase activity"/>
    <property type="evidence" value="ECO:0007669"/>
    <property type="project" value="UniProtKB-KW"/>
</dbReference>
<reference evidence="15" key="1">
    <citation type="journal article" date="2020" name="J. Eukaryot. Microbiol.">
        <title>De novo Sequencing, Assembly and Annotation of the Transcriptome for the Free-Living Testate Amoeba Arcella intermedia.</title>
        <authorList>
            <person name="Ribeiro G.M."/>
            <person name="Porfirio-Sousa A.L."/>
            <person name="Maurer-Alcala X.X."/>
            <person name="Katz L.A."/>
            <person name="Lahr D.J.G."/>
        </authorList>
    </citation>
    <scope>NUCLEOTIDE SEQUENCE</scope>
</reference>
<dbReference type="FunFam" id="3.30.200.20:FF:000042">
    <property type="entry name" value="Aurora kinase A"/>
    <property type="match status" value="1"/>
</dbReference>
<sequence length="417" mass="47158">MELHHKGSVTAIYMRKPDGTLESPKTRSRLEGEKREKQEGGEKREKKVKIEDFELVSLLGKGSFGLVYLAKHIQTGKHCALKQIDKKATQLKGKAAHAKTEKVILTTAKSPFILRAVNTFQDEALAWLALEYCPGGDIKQYLRLAGCFEEPDAVLYFAEMILSVHDLHEMGYLHRDIKPDNFLIDRTGHIKLADFGLAKHKLAVGKVGEATPEFDARNTTTNFPNHWVQYVKDPKQLDVLYPTYNPISNNRYNNNSGIGKKPTVDRAIWKRVLGNSIVGTPPYMSPEVALGRHEGGSFYGEEIDWWSLGLVFFEMIFGSTPWSGDSPEELFKEIDTWNNILPTIFEQYKDQISPECSSLLQGFLTESSQRLGSDLGRIKKHPFFKGLDWSNLLAVPPPVVPNFDSEMTFLDRYSFGT</sequence>
<dbReference type="EC" id="2.7.11.1" evidence="1"/>
<evidence type="ECO:0000256" key="5">
    <source>
        <dbReference type="ARBA" id="ARBA00022741"/>
    </source>
</evidence>
<dbReference type="AlphaFoldDB" id="A0A6B2L5B2"/>
<evidence type="ECO:0000259" key="14">
    <source>
        <dbReference type="PROSITE" id="PS51285"/>
    </source>
</evidence>
<evidence type="ECO:0000313" key="15">
    <source>
        <dbReference type="EMBL" id="NDV32156.1"/>
    </source>
</evidence>
<name>A0A6B2L5B2_9EUKA</name>
<comment type="catalytic activity">
    <reaction evidence="8">
        <text>L-threonyl-[protein] + ATP = O-phospho-L-threonyl-[protein] + ADP + H(+)</text>
        <dbReference type="Rhea" id="RHEA:46608"/>
        <dbReference type="Rhea" id="RHEA-COMP:11060"/>
        <dbReference type="Rhea" id="RHEA-COMP:11605"/>
        <dbReference type="ChEBI" id="CHEBI:15378"/>
        <dbReference type="ChEBI" id="CHEBI:30013"/>
        <dbReference type="ChEBI" id="CHEBI:30616"/>
        <dbReference type="ChEBI" id="CHEBI:61977"/>
        <dbReference type="ChEBI" id="CHEBI:456216"/>
        <dbReference type="EC" id="2.7.11.1"/>
    </reaction>
</comment>
<protein>
    <recommendedName>
        <fullName evidence="1">non-specific serine/threonine protein kinase</fullName>
        <ecNumber evidence="1">2.7.11.1</ecNumber>
    </recommendedName>
</protein>
<feature type="compositionally biased region" description="Basic and acidic residues" evidence="12">
    <location>
        <begin position="15"/>
        <end position="44"/>
    </location>
</feature>
<dbReference type="GO" id="GO:0005815">
    <property type="term" value="C:microtubule organizing center"/>
    <property type="evidence" value="ECO:0007669"/>
    <property type="project" value="UniProtKB-ARBA"/>
</dbReference>
<dbReference type="InterPro" id="IPR008271">
    <property type="entry name" value="Ser/Thr_kinase_AS"/>
</dbReference>
<evidence type="ECO:0000256" key="6">
    <source>
        <dbReference type="ARBA" id="ARBA00022777"/>
    </source>
</evidence>
<dbReference type="Gene3D" id="3.30.200.20">
    <property type="entry name" value="Phosphorylase Kinase, domain 1"/>
    <property type="match status" value="1"/>
</dbReference>
<dbReference type="Gene3D" id="1.10.510.10">
    <property type="entry name" value="Transferase(Phosphotransferase) domain 1"/>
    <property type="match status" value="2"/>
</dbReference>
<keyword evidence="2 11" id="KW-0723">Serine/threonine-protein kinase</keyword>
<organism evidence="15">
    <name type="scientific">Arcella intermedia</name>
    <dbReference type="NCBI Taxonomy" id="1963864"/>
    <lineage>
        <taxon>Eukaryota</taxon>
        <taxon>Amoebozoa</taxon>
        <taxon>Tubulinea</taxon>
        <taxon>Elardia</taxon>
        <taxon>Arcellinida</taxon>
        <taxon>Sphaerothecina</taxon>
        <taxon>Arcellidae</taxon>
        <taxon>Arcella</taxon>
    </lineage>
</organism>
<evidence type="ECO:0000256" key="3">
    <source>
        <dbReference type="ARBA" id="ARBA00022553"/>
    </source>
</evidence>
<dbReference type="InterPro" id="IPR000719">
    <property type="entry name" value="Prot_kinase_dom"/>
</dbReference>
<dbReference type="PROSITE" id="PS00108">
    <property type="entry name" value="PROTEIN_KINASE_ST"/>
    <property type="match status" value="1"/>
</dbReference>
<evidence type="ECO:0000256" key="8">
    <source>
        <dbReference type="ARBA" id="ARBA00047899"/>
    </source>
</evidence>
<evidence type="ECO:0000256" key="10">
    <source>
        <dbReference type="PROSITE-ProRule" id="PRU10141"/>
    </source>
</evidence>
<evidence type="ECO:0000256" key="11">
    <source>
        <dbReference type="RuleBase" id="RU000304"/>
    </source>
</evidence>
<dbReference type="PROSITE" id="PS00107">
    <property type="entry name" value="PROTEIN_KINASE_ATP"/>
    <property type="match status" value="1"/>
</dbReference>
<evidence type="ECO:0000256" key="12">
    <source>
        <dbReference type="SAM" id="MobiDB-lite"/>
    </source>
</evidence>
<comment type="similarity">
    <text evidence="11">Belongs to the protein kinase superfamily.</text>
</comment>
<dbReference type="Pfam" id="PF00069">
    <property type="entry name" value="Pkinase"/>
    <property type="match status" value="2"/>
</dbReference>
<dbReference type="PROSITE" id="PS50011">
    <property type="entry name" value="PROTEIN_KINASE_DOM"/>
    <property type="match status" value="1"/>
</dbReference>
<dbReference type="InterPro" id="IPR017441">
    <property type="entry name" value="Protein_kinase_ATP_BS"/>
</dbReference>
<evidence type="ECO:0000256" key="4">
    <source>
        <dbReference type="ARBA" id="ARBA00022679"/>
    </source>
</evidence>
<dbReference type="SUPFAM" id="SSF56112">
    <property type="entry name" value="Protein kinase-like (PK-like)"/>
    <property type="match status" value="1"/>
</dbReference>
<keyword evidence="4" id="KW-0808">Transferase</keyword>
<evidence type="ECO:0000256" key="7">
    <source>
        <dbReference type="ARBA" id="ARBA00022840"/>
    </source>
</evidence>